<gene>
    <name evidence="1" type="ORF">NC799_18035</name>
</gene>
<reference evidence="1" key="1">
    <citation type="submission" date="2022-06" db="EMBL/GenBank/DDBJ databases">
        <title>Aquibacillus sp. a new bacterium isolated from soil saline samples.</title>
        <authorList>
            <person name="Galisteo C."/>
            <person name="De La Haba R."/>
            <person name="Sanchez-Porro C."/>
            <person name="Ventosa A."/>
        </authorList>
    </citation>
    <scope>NUCLEOTIDE SEQUENCE</scope>
    <source>
        <strain evidence="1">3ASR75-54</strain>
    </source>
</reference>
<proteinExistence type="predicted"/>
<sequence length="244" mass="28291">MSIPMINTITGETVNVTYYMTEEEKNKWEEKKKRTAYRQKNIIPFVACYLDPIKEVTQHLSLIEGGAVMKLLHYLKQNGKGKLSREGKPLNQKDLQTILGRGATQTKQIVKRLEYLSILIPIKEGRSKVFYINENFHCMGKLLNKPFAKLLKGRLSTIVDRLPLNQLGFLYKILPYFHFEKCFLCYNPNEEDFSIIRKMSRSDLAKAINHDPDELTKIVKNLTKEGVIMTTESRGSLMYYVHPV</sequence>
<dbReference type="SUPFAM" id="SSF46785">
    <property type="entry name" value="Winged helix' DNA-binding domain"/>
    <property type="match status" value="1"/>
</dbReference>
<comment type="caution">
    <text evidence="1">The sequence shown here is derived from an EMBL/GenBank/DDBJ whole genome shotgun (WGS) entry which is preliminary data.</text>
</comment>
<dbReference type="Proteomes" id="UP001145069">
    <property type="component" value="Unassembled WGS sequence"/>
</dbReference>
<protein>
    <submittedName>
        <fullName evidence="1">Uncharacterized protein</fullName>
    </submittedName>
</protein>
<evidence type="ECO:0000313" key="1">
    <source>
        <dbReference type="EMBL" id="MDC3418728.1"/>
    </source>
</evidence>
<dbReference type="InterPro" id="IPR036390">
    <property type="entry name" value="WH_DNA-bd_sf"/>
</dbReference>
<evidence type="ECO:0000313" key="2">
    <source>
        <dbReference type="Proteomes" id="UP001145069"/>
    </source>
</evidence>
<dbReference type="AlphaFoldDB" id="A0A9X3WHJ7"/>
<organism evidence="1 2">
    <name type="scientific">Aquibacillus salsiterrae</name>
    <dbReference type="NCBI Taxonomy" id="2950439"/>
    <lineage>
        <taxon>Bacteria</taxon>
        <taxon>Bacillati</taxon>
        <taxon>Bacillota</taxon>
        <taxon>Bacilli</taxon>
        <taxon>Bacillales</taxon>
        <taxon>Bacillaceae</taxon>
        <taxon>Aquibacillus</taxon>
    </lineage>
</organism>
<name>A0A9X3WHJ7_9BACI</name>
<keyword evidence="2" id="KW-1185">Reference proteome</keyword>
<accession>A0A9X3WHJ7</accession>
<dbReference type="EMBL" id="JAMQKC010000047">
    <property type="protein sequence ID" value="MDC3418728.1"/>
    <property type="molecule type" value="Genomic_DNA"/>
</dbReference>
<dbReference type="RefSeq" id="WP_272447826.1">
    <property type="nucleotide sequence ID" value="NZ_JAMQKC010000047.1"/>
</dbReference>